<comment type="caution">
    <text evidence="1">The sequence shown here is derived from an EMBL/GenBank/DDBJ whole genome shotgun (WGS) entry which is preliminary data.</text>
</comment>
<proteinExistence type="predicted"/>
<dbReference type="Proteomes" id="UP000193144">
    <property type="component" value="Unassembled WGS sequence"/>
</dbReference>
<dbReference type="OrthoDB" id="3649348at2759"/>
<evidence type="ECO:0000313" key="1">
    <source>
        <dbReference type="EMBL" id="ORY16119.1"/>
    </source>
</evidence>
<keyword evidence="2" id="KW-1185">Reference proteome</keyword>
<protein>
    <submittedName>
        <fullName evidence="1">Uncharacterized protein</fullName>
    </submittedName>
</protein>
<dbReference type="AlphaFoldDB" id="A0A1Y2A0T7"/>
<organism evidence="1 2">
    <name type="scientific">Clohesyomyces aquaticus</name>
    <dbReference type="NCBI Taxonomy" id="1231657"/>
    <lineage>
        <taxon>Eukaryota</taxon>
        <taxon>Fungi</taxon>
        <taxon>Dikarya</taxon>
        <taxon>Ascomycota</taxon>
        <taxon>Pezizomycotina</taxon>
        <taxon>Dothideomycetes</taxon>
        <taxon>Pleosporomycetidae</taxon>
        <taxon>Pleosporales</taxon>
        <taxon>Lindgomycetaceae</taxon>
        <taxon>Clohesyomyces</taxon>
    </lineage>
</organism>
<reference evidence="1 2" key="1">
    <citation type="submission" date="2016-07" db="EMBL/GenBank/DDBJ databases">
        <title>Pervasive Adenine N6-methylation of Active Genes in Fungi.</title>
        <authorList>
            <consortium name="DOE Joint Genome Institute"/>
            <person name="Mondo S.J."/>
            <person name="Dannebaum R.O."/>
            <person name="Kuo R.C."/>
            <person name="Labutti K."/>
            <person name="Haridas S."/>
            <person name="Kuo A."/>
            <person name="Salamov A."/>
            <person name="Ahrendt S.R."/>
            <person name="Lipzen A."/>
            <person name="Sullivan W."/>
            <person name="Andreopoulos W.B."/>
            <person name="Clum A."/>
            <person name="Lindquist E."/>
            <person name="Daum C."/>
            <person name="Ramamoorthy G.K."/>
            <person name="Gryganskyi A."/>
            <person name="Culley D."/>
            <person name="Magnuson J.K."/>
            <person name="James T.Y."/>
            <person name="O'Malley M.A."/>
            <person name="Stajich J.E."/>
            <person name="Spatafora J.W."/>
            <person name="Visel A."/>
            <person name="Grigoriev I.V."/>
        </authorList>
    </citation>
    <scope>NUCLEOTIDE SEQUENCE [LARGE SCALE GENOMIC DNA]</scope>
    <source>
        <strain evidence="1 2">CBS 115471</strain>
    </source>
</reference>
<dbReference type="EMBL" id="MCFA01000020">
    <property type="protein sequence ID" value="ORY16119.1"/>
    <property type="molecule type" value="Genomic_DNA"/>
</dbReference>
<sequence>MSPLPVVICGKNPAIAAIVKDTLQPAYEAIHIITSVEQGTTDIPLLLTGKTPPNHAGNGGTKKYASVPVAIITGGGYDDEAFDTLKAACKDVKEVPWFRPDMSRMSEMPSTVEDYARAVSERCKIALKALLEGGKGKHEGREGVYYY</sequence>
<evidence type="ECO:0000313" key="2">
    <source>
        <dbReference type="Proteomes" id="UP000193144"/>
    </source>
</evidence>
<accession>A0A1Y2A0T7</accession>
<name>A0A1Y2A0T7_9PLEO</name>
<gene>
    <name evidence="1" type="ORF">BCR34DRAFT_584577</name>
</gene>